<sequence length="499" mass="55271">MEIPNVGRVPRPPRRLRGPRVVVIGAGFAGIGVAAELLRDGFAVTVLERADDVGGVWRDNTYPGAACDVPSSLYSYSFAPNPSWPRRYARQPDILDYLRRVAEDTGVLDRVRLGADVVAAEFDETAHRWRVELAGGGVVEADVLVSAVGQLSRPVVPDLPGAESFRGPAFHSARWEHDHDLTGRRVAVIGTGASAVQFVPHLQRAAARLTVFQRSATHVVPKPDRAYRPWHHRVFRTWPSVLRAARLGVWLLGEGLTAALTSAQALGGPVAGASRLHLRRQVRDPRLRARLVPGHRVGCHRLLFSNDWYPALARPNVDLVTEPITGLTPTGVRTADGVEHPADVIVYGTGFAATDFLAPMEVRGRGGRKLADEWAAGARAHLGMTVPGFPNLFLLYGPNTNLGGNSVVYMIERQCRYVVRVLRYMAAMRVSTVEVRREAAERFDAETQARLARSAWSRCSSWYRDATGRITTNWPGLVWEYRRRTRWVDHRDFDHGGRP</sequence>
<evidence type="ECO:0000313" key="6">
    <source>
        <dbReference type="EMBL" id="PRY38701.1"/>
    </source>
</evidence>
<evidence type="ECO:0000256" key="1">
    <source>
        <dbReference type="ARBA" id="ARBA00010139"/>
    </source>
</evidence>
<keyword evidence="2" id="KW-0285">Flavoprotein</keyword>
<dbReference type="PRINTS" id="PR00370">
    <property type="entry name" value="FMOXYGENASE"/>
</dbReference>
<gene>
    <name evidence="6" type="ORF">CLV43_108101</name>
</gene>
<keyword evidence="7" id="KW-1185">Reference proteome</keyword>
<evidence type="ECO:0000256" key="5">
    <source>
        <dbReference type="SAM" id="Phobius"/>
    </source>
</evidence>
<organism evidence="6 7">
    <name type="scientific">Umezawaea tangerina</name>
    <dbReference type="NCBI Taxonomy" id="84725"/>
    <lineage>
        <taxon>Bacteria</taxon>
        <taxon>Bacillati</taxon>
        <taxon>Actinomycetota</taxon>
        <taxon>Actinomycetes</taxon>
        <taxon>Pseudonocardiales</taxon>
        <taxon>Pseudonocardiaceae</taxon>
        <taxon>Umezawaea</taxon>
    </lineage>
</organism>
<dbReference type="Gene3D" id="3.50.50.60">
    <property type="entry name" value="FAD/NAD(P)-binding domain"/>
    <property type="match status" value="3"/>
</dbReference>
<evidence type="ECO:0000256" key="2">
    <source>
        <dbReference type="ARBA" id="ARBA00022630"/>
    </source>
</evidence>
<evidence type="ECO:0000256" key="3">
    <source>
        <dbReference type="ARBA" id="ARBA00022827"/>
    </source>
</evidence>
<keyword evidence="5" id="KW-0472">Membrane</keyword>
<dbReference type="InterPro" id="IPR036188">
    <property type="entry name" value="FAD/NAD-bd_sf"/>
</dbReference>
<accession>A0A2T0SZ59</accession>
<dbReference type="InterPro" id="IPR000960">
    <property type="entry name" value="Flavin_mOase"/>
</dbReference>
<keyword evidence="4" id="KW-0560">Oxidoreductase</keyword>
<comment type="similarity">
    <text evidence="1">Belongs to the FAD-binding monooxygenase family.</text>
</comment>
<keyword evidence="5" id="KW-0812">Transmembrane</keyword>
<dbReference type="GO" id="GO:0050660">
    <property type="term" value="F:flavin adenine dinucleotide binding"/>
    <property type="evidence" value="ECO:0007669"/>
    <property type="project" value="InterPro"/>
</dbReference>
<dbReference type="PANTHER" id="PTHR42877">
    <property type="entry name" value="L-ORNITHINE N(5)-MONOOXYGENASE-RELATED"/>
    <property type="match status" value="1"/>
</dbReference>
<keyword evidence="3" id="KW-0274">FAD</keyword>
<protein>
    <submittedName>
        <fullName evidence="6">Cation diffusion facilitator CzcD-associated flavoprotein CzcO</fullName>
    </submittedName>
</protein>
<dbReference type="GO" id="GO:0004499">
    <property type="term" value="F:N,N-dimethylaniline monooxygenase activity"/>
    <property type="evidence" value="ECO:0007669"/>
    <property type="project" value="InterPro"/>
</dbReference>
<dbReference type="InterPro" id="IPR051209">
    <property type="entry name" value="FAD-bind_Monooxygenase_sf"/>
</dbReference>
<dbReference type="Proteomes" id="UP000239494">
    <property type="component" value="Unassembled WGS sequence"/>
</dbReference>
<keyword evidence="5" id="KW-1133">Transmembrane helix</keyword>
<evidence type="ECO:0000313" key="7">
    <source>
        <dbReference type="Proteomes" id="UP000239494"/>
    </source>
</evidence>
<dbReference type="SUPFAM" id="SSF51905">
    <property type="entry name" value="FAD/NAD(P)-binding domain"/>
    <property type="match status" value="2"/>
</dbReference>
<dbReference type="PANTHER" id="PTHR42877:SF4">
    <property type="entry name" value="FAD_NAD(P)-BINDING DOMAIN-CONTAINING PROTEIN-RELATED"/>
    <property type="match status" value="1"/>
</dbReference>
<evidence type="ECO:0000256" key="4">
    <source>
        <dbReference type="ARBA" id="ARBA00023002"/>
    </source>
</evidence>
<name>A0A2T0SZ59_9PSEU</name>
<dbReference type="GO" id="GO:0050661">
    <property type="term" value="F:NADP binding"/>
    <property type="evidence" value="ECO:0007669"/>
    <property type="project" value="InterPro"/>
</dbReference>
<dbReference type="InterPro" id="IPR020946">
    <property type="entry name" value="Flavin_mOase-like"/>
</dbReference>
<dbReference type="EMBL" id="PVTF01000008">
    <property type="protein sequence ID" value="PRY38701.1"/>
    <property type="molecule type" value="Genomic_DNA"/>
</dbReference>
<comment type="caution">
    <text evidence="6">The sequence shown here is derived from an EMBL/GenBank/DDBJ whole genome shotgun (WGS) entry which is preliminary data.</text>
</comment>
<dbReference type="AlphaFoldDB" id="A0A2T0SZ59"/>
<reference evidence="6 7" key="1">
    <citation type="submission" date="2018-03" db="EMBL/GenBank/DDBJ databases">
        <title>Genomic Encyclopedia of Archaeal and Bacterial Type Strains, Phase II (KMG-II): from individual species to whole genera.</title>
        <authorList>
            <person name="Goeker M."/>
        </authorList>
    </citation>
    <scope>NUCLEOTIDE SEQUENCE [LARGE SCALE GENOMIC DNA]</scope>
    <source>
        <strain evidence="6 7">DSM 44720</strain>
    </source>
</reference>
<proteinExistence type="inferred from homology"/>
<feature type="transmembrane region" description="Helical" evidence="5">
    <location>
        <begin position="21"/>
        <end position="38"/>
    </location>
</feature>
<dbReference type="Pfam" id="PF00743">
    <property type="entry name" value="FMO-like"/>
    <property type="match status" value="1"/>
</dbReference>